<dbReference type="PANTHER" id="PTHR32322:SF2">
    <property type="entry name" value="EAMA DOMAIN-CONTAINING PROTEIN"/>
    <property type="match status" value="1"/>
</dbReference>
<protein>
    <submittedName>
        <fullName evidence="8">EamA family transporter</fullName>
    </submittedName>
</protein>
<feature type="transmembrane region" description="Helical" evidence="6">
    <location>
        <begin position="223"/>
        <end position="244"/>
    </location>
</feature>
<keyword evidence="9" id="KW-1185">Reference proteome</keyword>
<evidence type="ECO:0000256" key="6">
    <source>
        <dbReference type="SAM" id="Phobius"/>
    </source>
</evidence>
<dbReference type="PANTHER" id="PTHR32322">
    <property type="entry name" value="INNER MEMBRANE TRANSPORTER"/>
    <property type="match status" value="1"/>
</dbReference>
<dbReference type="Pfam" id="PF00892">
    <property type="entry name" value="EamA"/>
    <property type="match status" value="2"/>
</dbReference>
<evidence type="ECO:0000256" key="5">
    <source>
        <dbReference type="ARBA" id="ARBA00023136"/>
    </source>
</evidence>
<evidence type="ECO:0000256" key="4">
    <source>
        <dbReference type="ARBA" id="ARBA00022989"/>
    </source>
</evidence>
<feature type="transmembrane region" description="Helical" evidence="6">
    <location>
        <begin position="103"/>
        <end position="123"/>
    </location>
</feature>
<dbReference type="InterPro" id="IPR050638">
    <property type="entry name" value="AA-Vitamin_Transporters"/>
</dbReference>
<organism evidence="8 9">
    <name type="scientific">Agathobaculum faecis</name>
    <dbReference type="NCBI Taxonomy" id="2763013"/>
    <lineage>
        <taxon>Bacteria</taxon>
        <taxon>Bacillati</taxon>
        <taxon>Bacillota</taxon>
        <taxon>Clostridia</taxon>
        <taxon>Eubacteriales</taxon>
        <taxon>Butyricicoccaceae</taxon>
        <taxon>Agathobaculum</taxon>
    </lineage>
</organism>
<feature type="transmembrane region" description="Helical" evidence="6">
    <location>
        <begin position="165"/>
        <end position="181"/>
    </location>
</feature>
<comment type="subcellular location">
    <subcellularLocation>
        <location evidence="1">Membrane</location>
        <topology evidence="1">Multi-pass membrane protein</topology>
    </subcellularLocation>
</comment>
<feature type="transmembrane region" description="Helical" evidence="6">
    <location>
        <begin position="135"/>
        <end position="153"/>
    </location>
</feature>
<dbReference type="RefSeq" id="WP_054328004.1">
    <property type="nucleotide sequence ID" value="NZ_JACOPL010000010.1"/>
</dbReference>
<keyword evidence="3 6" id="KW-0812">Transmembrane</keyword>
<feature type="transmembrane region" description="Helical" evidence="6">
    <location>
        <begin position="79"/>
        <end position="97"/>
    </location>
</feature>
<feature type="transmembrane region" description="Helical" evidence="6">
    <location>
        <begin position="48"/>
        <end position="67"/>
    </location>
</feature>
<dbReference type="SUPFAM" id="SSF103481">
    <property type="entry name" value="Multidrug resistance efflux transporter EmrE"/>
    <property type="match status" value="2"/>
</dbReference>
<feature type="transmembrane region" description="Helical" evidence="6">
    <location>
        <begin position="256"/>
        <end position="274"/>
    </location>
</feature>
<comment type="similarity">
    <text evidence="2">Belongs to the EamA transporter family.</text>
</comment>
<dbReference type="InterPro" id="IPR000620">
    <property type="entry name" value="EamA_dom"/>
</dbReference>
<evidence type="ECO:0000313" key="8">
    <source>
        <dbReference type="EMBL" id="MBC5726025.1"/>
    </source>
</evidence>
<evidence type="ECO:0000256" key="3">
    <source>
        <dbReference type="ARBA" id="ARBA00022692"/>
    </source>
</evidence>
<feature type="transmembrane region" description="Helical" evidence="6">
    <location>
        <begin position="280"/>
        <end position="297"/>
    </location>
</feature>
<accession>A0A923LXQ8</accession>
<reference evidence="8" key="1">
    <citation type="submission" date="2020-08" db="EMBL/GenBank/DDBJ databases">
        <title>Genome public.</title>
        <authorList>
            <person name="Liu C."/>
            <person name="Sun Q."/>
        </authorList>
    </citation>
    <scope>NUCLEOTIDE SEQUENCE</scope>
    <source>
        <strain evidence="8">NSJ-28</strain>
    </source>
</reference>
<comment type="caution">
    <text evidence="8">The sequence shown here is derived from an EMBL/GenBank/DDBJ whole genome shotgun (WGS) entry which is preliminary data.</text>
</comment>
<dbReference type="Proteomes" id="UP000606499">
    <property type="component" value="Unassembled WGS sequence"/>
</dbReference>
<evidence type="ECO:0000256" key="1">
    <source>
        <dbReference type="ARBA" id="ARBA00004141"/>
    </source>
</evidence>
<gene>
    <name evidence="8" type="ORF">H8S45_11210</name>
</gene>
<name>A0A923LXQ8_9FIRM</name>
<feature type="domain" description="EamA" evidence="7">
    <location>
        <begin position="165"/>
        <end position="296"/>
    </location>
</feature>
<feature type="transmembrane region" description="Helical" evidence="6">
    <location>
        <begin position="193"/>
        <end position="211"/>
    </location>
</feature>
<evidence type="ECO:0000256" key="2">
    <source>
        <dbReference type="ARBA" id="ARBA00007362"/>
    </source>
</evidence>
<evidence type="ECO:0000313" key="9">
    <source>
        <dbReference type="Proteomes" id="UP000606499"/>
    </source>
</evidence>
<sequence length="303" mass="32514">MKGENCVKRDKMLRGVLLTLTGGIFWGLSGACGQFLLQAKGVPTGWLVSVRLLSAGAILLLLCLLRGEKQVFRIWKQDTAGILVFGVLGMSMCQYTYFSAITYSNAGTATVLEYLSPVLILVYLSVRSRRPPRGIEVLSILLAVGGTFLLATHGHPGEMVLSSRALFWGLLSAVAMSIYAVQPVPLLHKYGAALVTAWGMLLGGTALSFLFRPWRMPVTLDAGAVSALAVVVLVGSVAAFTLHLEGIRLVGPEKGSLFSSIEPVSATVLAVLWMKADFSPTDLIGFALILSTIFLLARDKQEE</sequence>
<keyword evidence="4 6" id="KW-1133">Transmembrane helix</keyword>
<keyword evidence="5 6" id="KW-0472">Membrane</keyword>
<dbReference type="AlphaFoldDB" id="A0A923LXQ8"/>
<proteinExistence type="inferred from homology"/>
<dbReference type="PROSITE" id="PS51257">
    <property type="entry name" value="PROKAR_LIPOPROTEIN"/>
    <property type="match status" value="1"/>
</dbReference>
<feature type="transmembrane region" description="Helical" evidence="6">
    <location>
        <begin position="12"/>
        <end position="36"/>
    </location>
</feature>
<dbReference type="EMBL" id="JACOPL010000010">
    <property type="protein sequence ID" value="MBC5726025.1"/>
    <property type="molecule type" value="Genomic_DNA"/>
</dbReference>
<evidence type="ECO:0000259" key="7">
    <source>
        <dbReference type="Pfam" id="PF00892"/>
    </source>
</evidence>
<dbReference type="GO" id="GO:0016020">
    <property type="term" value="C:membrane"/>
    <property type="evidence" value="ECO:0007669"/>
    <property type="project" value="UniProtKB-SubCell"/>
</dbReference>
<feature type="domain" description="EamA" evidence="7">
    <location>
        <begin position="14"/>
        <end position="151"/>
    </location>
</feature>
<dbReference type="InterPro" id="IPR037185">
    <property type="entry name" value="EmrE-like"/>
</dbReference>